<name>A0AB34GY72_ESCRO</name>
<dbReference type="AlphaFoldDB" id="A0AB34GY72"/>
<comment type="caution">
    <text evidence="2">The sequence shown here is derived from an EMBL/GenBank/DDBJ whole genome shotgun (WGS) entry which is preliminary data.</text>
</comment>
<organism evidence="2 3">
    <name type="scientific">Eschrichtius robustus</name>
    <name type="common">California gray whale</name>
    <name type="synonym">Eschrichtius gibbosus</name>
    <dbReference type="NCBI Taxonomy" id="9764"/>
    <lineage>
        <taxon>Eukaryota</taxon>
        <taxon>Metazoa</taxon>
        <taxon>Chordata</taxon>
        <taxon>Craniata</taxon>
        <taxon>Vertebrata</taxon>
        <taxon>Euteleostomi</taxon>
        <taxon>Mammalia</taxon>
        <taxon>Eutheria</taxon>
        <taxon>Laurasiatheria</taxon>
        <taxon>Artiodactyla</taxon>
        <taxon>Whippomorpha</taxon>
        <taxon>Cetacea</taxon>
        <taxon>Mysticeti</taxon>
        <taxon>Eschrichtiidae</taxon>
        <taxon>Eschrichtius</taxon>
    </lineage>
</organism>
<feature type="region of interest" description="Disordered" evidence="1">
    <location>
        <begin position="1"/>
        <end position="84"/>
    </location>
</feature>
<accession>A0AB34GY72</accession>
<proteinExistence type="predicted"/>
<dbReference type="EMBL" id="JAIQCJ010002053">
    <property type="protein sequence ID" value="KAJ8784379.1"/>
    <property type="molecule type" value="Genomic_DNA"/>
</dbReference>
<reference evidence="2 3" key="1">
    <citation type="submission" date="2022-11" db="EMBL/GenBank/DDBJ databases">
        <title>Whole genome sequence of Eschrichtius robustus ER-17-0199.</title>
        <authorList>
            <person name="Bruniche-Olsen A."/>
            <person name="Black A.N."/>
            <person name="Fields C.J."/>
            <person name="Walden K."/>
            <person name="Dewoody J.A."/>
        </authorList>
    </citation>
    <scope>NUCLEOTIDE SEQUENCE [LARGE SCALE GENOMIC DNA]</scope>
    <source>
        <strain evidence="2">ER-17-0199</strain>
        <tissue evidence="2">Blubber</tissue>
    </source>
</reference>
<evidence type="ECO:0000313" key="3">
    <source>
        <dbReference type="Proteomes" id="UP001159641"/>
    </source>
</evidence>
<feature type="compositionally biased region" description="Gly residues" evidence="1">
    <location>
        <begin position="52"/>
        <end position="65"/>
    </location>
</feature>
<evidence type="ECO:0000256" key="1">
    <source>
        <dbReference type="SAM" id="MobiDB-lite"/>
    </source>
</evidence>
<keyword evidence="3" id="KW-1185">Reference proteome</keyword>
<dbReference type="Proteomes" id="UP001159641">
    <property type="component" value="Unassembled WGS sequence"/>
</dbReference>
<evidence type="ECO:0000313" key="2">
    <source>
        <dbReference type="EMBL" id="KAJ8784379.1"/>
    </source>
</evidence>
<gene>
    <name evidence="2" type="ORF">J1605_008312</name>
</gene>
<feature type="compositionally biased region" description="Basic and acidic residues" evidence="1">
    <location>
        <begin position="1"/>
        <end position="20"/>
    </location>
</feature>
<sequence length="254" mass="25892">MRRGEDGGTSRSGERWKEGAARTLRPTAIRESPGPCARARTSPRLRRREAGGAAGGAGGAIGGRSEGWEGAREPAGGRGASPPASAAAAFARRLTDGPIVWRTGLGARLVLGASSSEAGGLQHALPRPLAATPAPAASAREGLEVREPLSAGRSLRCSAPAAALRRGPRAASLSPSSPTCCSEQRCSGAPNSGCRGKCLHEPRGCPGSITRVLKSVVASNISYLASMSYFGPSGACRSTERHLPSAFSACALER</sequence>
<protein>
    <submittedName>
        <fullName evidence="2">Uncharacterized protein</fullName>
    </submittedName>
</protein>